<dbReference type="Gene3D" id="3.30.70.270">
    <property type="match status" value="1"/>
</dbReference>
<feature type="domain" description="UmuC" evidence="3">
    <location>
        <begin position="117"/>
        <end position="305"/>
    </location>
</feature>
<name>A0A1I7XES1_HETBA</name>
<dbReference type="GO" id="GO:0005634">
    <property type="term" value="C:nucleus"/>
    <property type="evidence" value="ECO:0007669"/>
    <property type="project" value="TreeGrafter"/>
</dbReference>
<keyword evidence="2" id="KW-0237">DNA synthesis</keyword>
<organism evidence="4 5">
    <name type="scientific">Heterorhabditis bacteriophora</name>
    <name type="common">Entomopathogenic nematode worm</name>
    <dbReference type="NCBI Taxonomy" id="37862"/>
    <lineage>
        <taxon>Eukaryota</taxon>
        <taxon>Metazoa</taxon>
        <taxon>Ecdysozoa</taxon>
        <taxon>Nematoda</taxon>
        <taxon>Chromadorea</taxon>
        <taxon>Rhabditida</taxon>
        <taxon>Rhabditina</taxon>
        <taxon>Rhabditomorpha</taxon>
        <taxon>Strongyloidea</taxon>
        <taxon>Heterorhabditidae</taxon>
        <taxon>Heterorhabditis</taxon>
    </lineage>
</organism>
<dbReference type="PROSITE" id="PS50173">
    <property type="entry name" value="UMUC"/>
    <property type="match status" value="1"/>
</dbReference>
<dbReference type="GO" id="GO:0006281">
    <property type="term" value="P:DNA repair"/>
    <property type="evidence" value="ECO:0007669"/>
    <property type="project" value="InterPro"/>
</dbReference>
<dbReference type="PANTHER" id="PTHR45990">
    <property type="entry name" value="DNA REPAIR PROTEIN REV1"/>
    <property type="match status" value="1"/>
</dbReference>
<evidence type="ECO:0000313" key="5">
    <source>
        <dbReference type="WBParaSite" id="Hba_15966"/>
    </source>
</evidence>
<dbReference type="SUPFAM" id="SSF56672">
    <property type="entry name" value="DNA/RNA polymerases"/>
    <property type="match status" value="1"/>
</dbReference>
<dbReference type="Gene3D" id="1.10.150.20">
    <property type="entry name" value="5' to 3' exonuclease, C-terminal subdomain"/>
    <property type="match status" value="1"/>
</dbReference>
<dbReference type="Pfam" id="PF11799">
    <property type="entry name" value="IMS_C"/>
    <property type="match status" value="1"/>
</dbReference>
<evidence type="ECO:0000259" key="3">
    <source>
        <dbReference type="PROSITE" id="PS50173"/>
    </source>
</evidence>
<dbReference type="InterPro" id="IPR017961">
    <property type="entry name" value="DNA_pol_Y-fam_little_finger"/>
</dbReference>
<dbReference type="PANTHER" id="PTHR45990:SF1">
    <property type="entry name" value="DNA REPAIR PROTEIN REV1"/>
    <property type="match status" value="1"/>
</dbReference>
<evidence type="ECO:0000256" key="2">
    <source>
        <dbReference type="ARBA" id="ARBA00022634"/>
    </source>
</evidence>
<dbReference type="AlphaFoldDB" id="A0A1I7XES1"/>
<accession>A0A1I7XES1</accession>
<reference evidence="5" key="1">
    <citation type="submission" date="2016-11" db="UniProtKB">
        <authorList>
            <consortium name="WormBaseParasite"/>
        </authorList>
    </citation>
    <scope>IDENTIFICATION</scope>
</reference>
<dbReference type="Proteomes" id="UP000095283">
    <property type="component" value="Unplaced"/>
</dbReference>
<dbReference type="Pfam" id="PF21999">
    <property type="entry name" value="IMS_HHH_1"/>
    <property type="match status" value="1"/>
</dbReference>
<dbReference type="Pfam" id="PF00817">
    <property type="entry name" value="IMS"/>
    <property type="match status" value="1"/>
</dbReference>
<dbReference type="InterPro" id="IPR036775">
    <property type="entry name" value="DNA_pol_Y-fam_lit_finger_sf"/>
</dbReference>
<proteinExistence type="inferred from homology"/>
<dbReference type="InterPro" id="IPR043502">
    <property type="entry name" value="DNA/RNA_pol_sf"/>
</dbReference>
<dbReference type="InterPro" id="IPR043128">
    <property type="entry name" value="Rev_trsase/Diguanyl_cyclase"/>
</dbReference>
<dbReference type="Gene3D" id="3.30.1490.100">
    <property type="entry name" value="DNA polymerase, Y-family, little finger domain"/>
    <property type="match status" value="1"/>
</dbReference>
<dbReference type="WBParaSite" id="Hba_15966">
    <property type="protein sequence ID" value="Hba_15966"/>
    <property type="gene ID" value="Hba_15966"/>
</dbReference>
<dbReference type="InterPro" id="IPR001126">
    <property type="entry name" value="UmuC"/>
</dbReference>
<evidence type="ECO:0000313" key="4">
    <source>
        <dbReference type="Proteomes" id="UP000095283"/>
    </source>
</evidence>
<dbReference type="InterPro" id="IPR053848">
    <property type="entry name" value="IMS_HHH_1"/>
</dbReference>
<dbReference type="GO" id="GO:0003684">
    <property type="term" value="F:damaged DNA binding"/>
    <property type="evidence" value="ECO:0007669"/>
    <property type="project" value="InterPro"/>
</dbReference>
<keyword evidence="4" id="KW-1185">Reference proteome</keyword>
<dbReference type="GO" id="GO:0070987">
    <property type="term" value="P:error-free translesion synthesis"/>
    <property type="evidence" value="ECO:0007669"/>
    <property type="project" value="TreeGrafter"/>
</dbReference>
<comment type="similarity">
    <text evidence="1">Belongs to the DNA polymerase type-Y family.</text>
</comment>
<dbReference type="GO" id="GO:0017125">
    <property type="term" value="F:deoxycytidyl transferase activity"/>
    <property type="evidence" value="ECO:0007669"/>
    <property type="project" value="TreeGrafter"/>
</dbReference>
<dbReference type="GO" id="GO:0042276">
    <property type="term" value="P:error-prone translesion synthesis"/>
    <property type="evidence" value="ECO:0007669"/>
    <property type="project" value="TreeGrafter"/>
</dbReference>
<dbReference type="GO" id="GO:0003887">
    <property type="term" value="F:DNA-directed DNA polymerase activity"/>
    <property type="evidence" value="ECO:0007669"/>
    <property type="project" value="InterPro"/>
</dbReference>
<protein>
    <submittedName>
        <fullName evidence="5">UmuC domain-containing protein</fullName>
    </submittedName>
</protein>
<sequence>MVLSISADRLLDVNEYLLLTTQQKPSIITAFHQHIDLPISSGSGRKVDQHSTFTAKDSNFLEEYYARSRLHLISTLAQEMKDYVNGMRDEQNHEFIGRHQLEHISDHNWKGSLDRVIFHVDLDCFFVSVSLRSRPDLVGKAVAVTHSKGSSRAAGFSELASVSYVARVAGLRNGMLVRDALKLCPTLICLPYEFNEYKIISKAIYTIVSRYTLDIRAVSCDEMYIDCTKLFKLLNISDATLFAEHLRSEIKRETGCPASIGIGSNMLMARLATRYAKPDNVKWVKPDAALNFITNEKVENLPGLGYCTLNKLRTVYGNLKQCGDLQKISGVDLEKIIGKRLGEQVYKMCRGEDETDKDFVVSTGRKSVSCDINYGIRFTKMEEVVHFLNVIGQELEKKLNQAKMVTGSITLKIMIGVQCSRLISSMSSRYSVKAEAMNRLFRVKKSSQEKTKAKECQFLFGLFLHLILY</sequence>
<dbReference type="Gene3D" id="6.10.250.1490">
    <property type="match status" value="1"/>
</dbReference>
<dbReference type="Gene3D" id="3.40.1170.60">
    <property type="match status" value="1"/>
</dbReference>
<evidence type="ECO:0000256" key="1">
    <source>
        <dbReference type="ARBA" id="ARBA00010945"/>
    </source>
</evidence>